<dbReference type="EMBL" id="JBHMQT010000012">
    <property type="protein sequence ID" value="MFC0862245.1"/>
    <property type="molecule type" value="Genomic_DNA"/>
</dbReference>
<accession>A0ABV6U1D4</accession>
<proteinExistence type="predicted"/>
<name>A0ABV6U1D4_9ACTN</name>
<dbReference type="Proteomes" id="UP001589870">
    <property type="component" value="Unassembled WGS sequence"/>
</dbReference>
<keyword evidence="2" id="KW-1185">Reference proteome</keyword>
<dbReference type="Pfam" id="PF08843">
    <property type="entry name" value="AbiEii"/>
    <property type="match status" value="1"/>
</dbReference>
<keyword evidence="1" id="KW-0808">Transferase</keyword>
<reference evidence="1 2" key="1">
    <citation type="submission" date="2024-09" db="EMBL/GenBank/DDBJ databases">
        <authorList>
            <person name="Sun Q."/>
            <person name="Mori K."/>
        </authorList>
    </citation>
    <scope>NUCLEOTIDE SEQUENCE [LARGE SCALE GENOMIC DNA]</scope>
    <source>
        <strain evidence="1 2">TBRC 1851</strain>
    </source>
</reference>
<dbReference type="GO" id="GO:0016740">
    <property type="term" value="F:transferase activity"/>
    <property type="evidence" value="ECO:0007669"/>
    <property type="project" value="UniProtKB-KW"/>
</dbReference>
<sequence length="261" mass="28355">MLAADELREVASRFGVDETQVRRDHLISHLLAAVSATARDSVIFFGGTALSRSLVPDGRLSEDVDLIALGRRTEVAERLDRAIPRALRREYPGLTWDPSLIAGRDTDPAILHSPDGVAVRVQLLNAVGYPQWPTEEVDLVQRYSDAPAAVLTVPTAAGFVAAKTAAWHDRAAARDLWDLWALAERGHLTEEAADLYARVGPTNGRPDPATFSEAPSEDRWRRDLGGQVRLTVTAAKALAVVRKSWARLAVPSCIPARGDSS</sequence>
<comment type="caution">
    <text evidence="1">The sequence shown here is derived from an EMBL/GenBank/DDBJ whole genome shotgun (WGS) entry which is preliminary data.</text>
</comment>
<dbReference type="RefSeq" id="WP_394300459.1">
    <property type="nucleotide sequence ID" value="NZ_JBHMQT010000012.1"/>
</dbReference>
<evidence type="ECO:0000313" key="1">
    <source>
        <dbReference type="EMBL" id="MFC0862245.1"/>
    </source>
</evidence>
<organism evidence="1 2">
    <name type="scientific">Sphaerimonospora cavernae</name>
    <dbReference type="NCBI Taxonomy" id="1740611"/>
    <lineage>
        <taxon>Bacteria</taxon>
        <taxon>Bacillati</taxon>
        <taxon>Actinomycetota</taxon>
        <taxon>Actinomycetes</taxon>
        <taxon>Streptosporangiales</taxon>
        <taxon>Streptosporangiaceae</taxon>
        <taxon>Sphaerimonospora</taxon>
    </lineage>
</organism>
<dbReference type="InterPro" id="IPR014942">
    <property type="entry name" value="AbiEii"/>
</dbReference>
<protein>
    <submittedName>
        <fullName evidence="1">Nucleotidyl transferase AbiEii/AbiGii toxin family protein</fullName>
    </submittedName>
</protein>
<gene>
    <name evidence="1" type="ORF">ACFHYQ_08050</name>
</gene>
<evidence type="ECO:0000313" key="2">
    <source>
        <dbReference type="Proteomes" id="UP001589870"/>
    </source>
</evidence>